<dbReference type="Proteomes" id="UP000716322">
    <property type="component" value="Unassembled WGS sequence"/>
</dbReference>
<organism evidence="2 3">
    <name type="scientific">Telluria antibiotica</name>
    <dbReference type="NCBI Taxonomy" id="2717319"/>
    <lineage>
        <taxon>Bacteria</taxon>
        <taxon>Pseudomonadati</taxon>
        <taxon>Pseudomonadota</taxon>
        <taxon>Betaproteobacteria</taxon>
        <taxon>Burkholderiales</taxon>
        <taxon>Oxalobacteraceae</taxon>
        <taxon>Telluria group</taxon>
        <taxon>Telluria</taxon>
    </lineage>
</organism>
<reference evidence="2 3" key="1">
    <citation type="submission" date="2020-03" db="EMBL/GenBank/DDBJ databases">
        <title>Genome sequence of strain Massilia sp. TW-1.</title>
        <authorList>
            <person name="Chaudhary D.K."/>
        </authorList>
    </citation>
    <scope>NUCLEOTIDE SEQUENCE [LARGE SCALE GENOMIC DNA]</scope>
    <source>
        <strain evidence="2 3">TW-1</strain>
    </source>
</reference>
<evidence type="ECO:0000313" key="3">
    <source>
        <dbReference type="Proteomes" id="UP000716322"/>
    </source>
</evidence>
<keyword evidence="1" id="KW-1133">Transmembrane helix</keyword>
<dbReference type="RefSeq" id="WP_166856687.1">
    <property type="nucleotide sequence ID" value="NZ_JAAQOM010000002.1"/>
</dbReference>
<keyword evidence="1" id="KW-0472">Membrane</keyword>
<proteinExistence type="predicted"/>
<comment type="caution">
    <text evidence="2">The sequence shown here is derived from an EMBL/GenBank/DDBJ whole genome shotgun (WGS) entry which is preliminary data.</text>
</comment>
<keyword evidence="1" id="KW-0812">Transmembrane</keyword>
<sequence>MGYHVTILRTRGKASLPIIEDEIERAAATLPGGRHDRAARTLHADGGLQLWYQDGQLWTKNPDDDGLDRMIALADALGARVRGDEGETYRALDDAYTHPDDEDDHRATAASADRWRRRERRTWIVRGIVVALLVILAGRRLVQAYW</sequence>
<evidence type="ECO:0000256" key="1">
    <source>
        <dbReference type="SAM" id="Phobius"/>
    </source>
</evidence>
<accession>A0ABX0P711</accession>
<feature type="transmembrane region" description="Helical" evidence="1">
    <location>
        <begin position="123"/>
        <end position="142"/>
    </location>
</feature>
<gene>
    <name evidence="2" type="ORF">HAV22_03835</name>
</gene>
<evidence type="ECO:0000313" key="2">
    <source>
        <dbReference type="EMBL" id="NIA52782.1"/>
    </source>
</evidence>
<keyword evidence="3" id="KW-1185">Reference proteome</keyword>
<dbReference type="EMBL" id="JAAQOM010000002">
    <property type="protein sequence ID" value="NIA52782.1"/>
    <property type="molecule type" value="Genomic_DNA"/>
</dbReference>
<name>A0ABX0P711_9BURK</name>
<protein>
    <submittedName>
        <fullName evidence="2">Uncharacterized protein</fullName>
    </submittedName>
</protein>